<dbReference type="InterPro" id="IPR003439">
    <property type="entry name" value="ABC_transporter-like_ATP-bd"/>
</dbReference>
<keyword evidence="2" id="KW-0813">Transport</keyword>
<evidence type="ECO:0000256" key="2">
    <source>
        <dbReference type="ARBA" id="ARBA00022448"/>
    </source>
</evidence>
<dbReference type="CDD" id="cd03244">
    <property type="entry name" value="ABCC_MRP_domain2"/>
    <property type="match status" value="1"/>
</dbReference>
<keyword evidence="3 8" id="KW-0812">Transmembrane</keyword>
<feature type="transmembrane region" description="Helical" evidence="8">
    <location>
        <begin position="850"/>
        <end position="869"/>
    </location>
</feature>
<name>A0A9J6BJI1_POLVA</name>
<reference evidence="11" key="1">
    <citation type="submission" date="2021-03" db="EMBL/GenBank/DDBJ databases">
        <title>Chromosome level genome of the anhydrobiotic midge Polypedilum vanderplanki.</title>
        <authorList>
            <person name="Yoshida Y."/>
            <person name="Kikawada T."/>
            <person name="Gusev O."/>
        </authorList>
    </citation>
    <scope>NUCLEOTIDE SEQUENCE</scope>
    <source>
        <strain evidence="11">NIAS01</strain>
        <tissue evidence="11">Whole body or cell culture</tissue>
    </source>
</reference>
<comment type="caution">
    <text evidence="11">The sequence shown here is derived from an EMBL/GenBank/DDBJ whole genome shotgun (WGS) entry which is preliminary data.</text>
</comment>
<dbReference type="InterPro" id="IPR027417">
    <property type="entry name" value="P-loop_NTPase"/>
</dbReference>
<feature type="transmembrane region" description="Helical" evidence="8">
    <location>
        <begin position="344"/>
        <end position="365"/>
    </location>
</feature>
<protein>
    <submittedName>
        <fullName evidence="11">Uncharacterized protein</fullName>
    </submittedName>
</protein>
<comment type="subcellular location">
    <subcellularLocation>
        <location evidence="1">Membrane</location>
        <topology evidence="1">Multi-pass membrane protein</topology>
    </subcellularLocation>
</comment>
<evidence type="ECO:0000256" key="4">
    <source>
        <dbReference type="ARBA" id="ARBA00022741"/>
    </source>
</evidence>
<dbReference type="Pfam" id="PF00005">
    <property type="entry name" value="ABC_tran"/>
    <property type="match status" value="1"/>
</dbReference>
<feature type="transmembrane region" description="Helical" evidence="8">
    <location>
        <begin position="748"/>
        <end position="767"/>
    </location>
</feature>
<dbReference type="PANTHER" id="PTHR24223:SF324">
    <property type="entry name" value="LD17001P"/>
    <property type="match status" value="1"/>
</dbReference>
<feature type="domain" description="ABC transporter" evidence="9">
    <location>
        <begin position="423"/>
        <end position="638"/>
    </location>
</feature>
<feature type="transmembrane region" description="Helical" evidence="8">
    <location>
        <begin position="229"/>
        <end position="249"/>
    </location>
</feature>
<dbReference type="Gene3D" id="3.40.50.300">
    <property type="entry name" value="P-loop containing nucleotide triphosphate hydrolases"/>
    <property type="match status" value="2"/>
</dbReference>
<dbReference type="GO" id="GO:0005524">
    <property type="term" value="F:ATP binding"/>
    <property type="evidence" value="ECO:0007669"/>
    <property type="project" value="UniProtKB-KW"/>
</dbReference>
<dbReference type="GO" id="GO:0016887">
    <property type="term" value="F:ATP hydrolysis activity"/>
    <property type="evidence" value="ECO:0007669"/>
    <property type="project" value="InterPro"/>
</dbReference>
<feature type="domain" description="ABC transporter" evidence="9">
    <location>
        <begin position="1008"/>
        <end position="1239"/>
    </location>
</feature>
<dbReference type="FunFam" id="3.40.50.300:FF:000163">
    <property type="entry name" value="Multidrug resistance-associated protein member 4"/>
    <property type="match status" value="1"/>
</dbReference>
<gene>
    <name evidence="11" type="ORF">PVAND_000155</name>
</gene>
<sequence length="1265" mass="145545">MNDINDDYIRKHAEERANFISKITFFWLIDLFKLGQKYQITANDDIFGIRRDDASAKLSKIFSALWKSELSNGGNSLWRVIRKVYGLRVAFCGLTFSIVDTIFRLLQPQFLGAFISFFVPNQTSVSTSQAIYFAAGTISCSLIPVLVFHPFFLYTLNIGQRIRIACCSLLYKKVLKLSKNSTQFHIIVTNLISRDMNKLDYAIATCHEIYRIPLEALFIAYFIYKETGIVGLFGIISMIAFVPLLFYIIKRSTIYRLRAAQHTESRVHLMGEIIKRIATIKTFCMEQIYAKMIKERRLNEIEMVRGVLYLRATSVSLNFLLKFSIFVCIASALSWDNHLNASSVYIVISYYTMLFTSMLQFWPLLVTNAMDAYHTIERVQEVLLTFNISNKKEEKDSSEISQDVALTEKLMPDQKSKSAQRRINEESDIKGIQIKNLITQLNVKCNHLEINENKSYALVNSASTLIEVLIGEVEIESGDIEINGSISYASKSPWIFAGSIRENITFTEQFDVERYSMILKLFEIEKEIQALPNGDDTLVDEFCLSDSFKMRIHLARCLYRNADIYVIDNCFSDIATNQVAEAFEKIFKNKISLIATNQQHVINQTSEIISVQDNSINIIGLSKDFTLSETKNTNEDCISTEITRKQSSNSFVVHQENSENQISESIEWSSYRKYLKSISGSKCGILWLIILFIFAQLNTSGLELFISKWLNHVEMVPYRHVLSVNFTAKNNNSTFRENEAFVSNYDNWVNFVYFYSIILCTLLYFTVHRSFLFFKLCLRASVLIHDRLFCGITRATMRFFQCNSLRQILNHFTADIEKLDNQVPITIYDSIAFLFETVGIFILITLVNYWLLLPTLILLFAVFTFRSCYTDTARSLRRVESLTHNSIHSRLISTFHGLSTIRSTHSEKILMDEFHRNMDLNTSAMYLNLAATRAFALWLDIMCCVYICVVILSFLLFKSEGIRQTVEVGHNMISVEKIFRYQYITTEPQFRTPNKHRPSKNWPQSAKIIFNNFHLRYTSSGNDVLKDLSFKIHSGEKIGIVGETKTGKSSIVQALLRFAFNEGTIEIDDINIETLGIHDLRRCFGIIPQNPILFEGSIRCNLDPLEQNTDENIWNALERVGIKENILNVVGGLSSSANEQILNVKKMQLFYIARAFLAKNKILILDETTDVLKIDDANEIQDVIRRNFSNCTIMVISQRLESIMDCDNIIVLDDGRIVEFGHPYELIQISRGQFRSMIDRTGYANAMNLIKMAERSYFTKKTLTT</sequence>
<dbReference type="SMART" id="SM00382">
    <property type="entry name" value="AAA"/>
    <property type="match status" value="1"/>
</dbReference>
<evidence type="ECO:0000313" key="11">
    <source>
        <dbReference type="EMBL" id="KAG5669864.1"/>
    </source>
</evidence>
<feature type="domain" description="ABC transmembrane type-1" evidence="10">
    <location>
        <begin position="93"/>
        <end position="361"/>
    </location>
</feature>
<evidence type="ECO:0000256" key="6">
    <source>
        <dbReference type="ARBA" id="ARBA00022989"/>
    </source>
</evidence>
<dbReference type="PANTHER" id="PTHR24223">
    <property type="entry name" value="ATP-BINDING CASSETTE SUB-FAMILY C"/>
    <property type="match status" value="1"/>
</dbReference>
<dbReference type="InterPro" id="IPR036640">
    <property type="entry name" value="ABC1_TM_sf"/>
</dbReference>
<dbReference type="InterPro" id="IPR003593">
    <property type="entry name" value="AAA+_ATPase"/>
</dbReference>
<evidence type="ECO:0000256" key="5">
    <source>
        <dbReference type="ARBA" id="ARBA00022840"/>
    </source>
</evidence>
<dbReference type="InterPro" id="IPR011527">
    <property type="entry name" value="ABC1_TM_dom"/>
</dbReference>
<organism evidence="11 12">
    <name type="scientific">Polypedilum vanderplanki</name>
    <name type="common">Sleeping chironomid midge</name>
    <dbReference type="NCBI Taxonomy" id="319348"/>
    <lineage>
        <taxon>Eukaryota</taxon>
        <taxon>Metazoa</taxon>
        <taxon>Ecdysozoa</taxon>
        <taxon>Arthropoda</taxon>
        <taxon>Hexapoda</taxon>
        <taxon>Insecta</taxon>
        <taxon>Pterygota</taxon>
        <taxon>Neoptera</taxon>
        <taxon>Endopterygota</taxon>
        <taxon>Diptera</taxon>
        <taxon>Nematocera</taxon>
        <taxon>Chironomoidea</taxon>
        <taxon>Chironomidae</taxon>
        <taxon>Chironominae</taxon>
        <taxon>Polypedilum</taxon>
        <taxon>Polypedilum</taxon>
    </lineage>
</organism>
<accession>A0A9J6BJI1</accession>
<proteinExistence type="predicted"/>
<evidence type="ECO:0000256" key="7">
    <source>
        <dbReference type="ARBA" id="ARBA00023136"/>
    </source>
</evidence>
<evidence type="ECO:0000259" key="9">
    <source>
        <dbReference type="PROSITE" id="PS50893"/>
    </source>
</evidence>
<feature type="domain" description="ABC transmembrane type-1" evidence="10">
    <location>
        <begin position="704"/>
        <end position="952"/>
    </location>
</feature>
<feature type="transmembrane region" description="Helical" evidence="8">
    <location>
        <begin position="685"/>
        <end position="706"/>
    </location>
</feature>
<feature type="transmembrane region" description="Helical" evidence="8">
    <location>
        <begin position="85"/>
        <end position="106"/>
    </location>
</feature>
<evidence type="ECO:0000256" key="8">
    <source>
        <dbReference type="SAM" id="Phobius"/>
    </source>
</evidence>
<dbReference type="GO" id="GO:0016020">
    <property type="term" value="C:membrane"/>
    <property type="evidence" value="ECO:0007669"/>
    <property type="project" value="UniProtKB-SubCell"/>
</dbReference>
<feature type="transmembrane region" description="Helical" evidence="8">
    <location>
        <begin position="935"/>
        <end position="957"/>
    </location>
</feature>
<evidence type="ECO:0000313" key="12">
    <source>
        <dbReference type="Proteomes" id="UP001107558"/>
    </source>
</evidence>
<keyword evidence="4" id="KW-0547">Nucleotide-binding</keyword>
<evidence type="ECO:0000256" key="3">
    <source>
        <dbReference type="ARBA" id="ARBA00022692"/>
    </source>
</evidence>
<evidence type="ECO:0000259" key="10">
    <source>
        <dbReference type="PROSITE" id="PS50929"/>
    </source>
</evidence>
<dbReference type="OrthoDB" id="6500128at2759"/>
<dbReference type="CDD" id="cd18580">
    <property type="entry name" value="ABC_6TM_ABCC_D2"/>
    <property type="match status" value="1"/>
</dbReference>
<dbReference type="PROSITE" id="PS50929">
    <property type="entry name" value="ABC_TM1F"/>
    <property type="match status" value="2"/>
</dbReference>
<feature type="transmembrane region" description="Helical" evidence="8">
    <location>
        <begin position="130"/>
        <end position="154"/>
    </location>
</feature>
<dbReference type="InterPro" id="IPR050173">
    <property type="entry name" value="ABC_transporter_C-like"/>
</dbReference>
<feature type="transmembrane region" description="Helical" evidence="8">
    <location>
        <begin position="308"/>
        <end position="332"/>
    </location>
</feature>
<dbReference type="InterPro" id="IPR044746">
    <property type="entry name" value="ABCC_6TM_D1"/>
</dbReference>
<dbReference type="Pfam" id="PF00664">
    <property type="entry name" value="ABC_membrane"/>
    <property type="match status" value="2"/>
</dbReference>
<dbReference type="Gene3D" id="1.20.1560.10">
    <property type="entry name" value="ABC transporter type 1, transmembrane domain"/>
    <property type="match status" value="2"/>
</dbReference>
<dbReference type="PROSITE" id="PS50893">
    <property type="entry name" value="ABC_TRANSPORTER_2"/>
    <property type="match status" value="2"/>
</dbReference>
<dbReference type="Proteomes" id="UP001107558">
    <property type="component" value="Chromosome 3"/>
</dbReference>
<keyword evidence="7 8" id="KW-0472">Membrane</keyword>
<dbReference type="AlphaFoldDB" id="A0A9J6BJI1"/>
<keyword evidence="6 8" id="KW-1133">Transmembrane helix</keyword>
<dbReference type="GO" id="GO:0140359">
    <property type="term" value="F:ABC-type transporter activity"/>
    <property type="evidence" value="ECO:0007669"/>
    <property type="project" value="InterPro"/>
</dbReference>
<dbReference type="InterPro" id="IPR044726">
    <property type="entry name" value="ABCC_6TM_D2"/>
</dbReference>
<keyword evidence="12" id="KW-1185">Reference proteome</keyword>
<feature type="transmembrane region" description="Helical" evidence="8">
    <location>
        <begin position="825"/>
        <end position="844"/>
    </location>
</feature>
<dbReference type="EMBL" id="JADBJN010000003">
    <property type="protein sequence ID" value="KAG5669864.1"/>
    <property type="molecule type" value="Genomic_DNA"/>
</dbReference>
<dbReference type="CDD" id="cd18579">
    <property type="entry name" value="ABC_6TM_ABCC_D1"/>
    <property type="match status" value="1"/>
</dbReference>
<keyword evidence="5" id="KW-0067">ATP-binding</keyword>
<dbReference type="SUPFAM" id="SSF52540">
    <property type="entry name" value="P-loop containing nucleoside triphosphate hydrolases"/>
    <property type="match status" value="2"/>
</dbReference>
<feature type="transmembrane region" description="Helical" evidence="8">
    <location>
        <begin position="201"/>
        <end position="223"/>
    </location>
</feature>
<dbReference type="SUPFAM" id="SSF90123">
    <property type="entry name" value="ABC transporter transmembrane region"/>
    <property type="match status" value="2"/>
</dbReference>
<evidence type="ECO:0000256" key="1">
    <source>
        <dbReference type="ARBA" id="ARBA00004141"/>
    </source>
</evidence>